<feature type="non-terminal residue" evidence="1">
    <location>
        <position position="113"/>
    </location>
</feature>
<dbReference type="Proteomes" id="UP001186974">
    <property type="component" value="Unassembled WGS sequence"/>
</dbReference>
<dbReference type="EMBL" id="JAWDJW010009832">
    <property type="protein sequence ID" value="KAK3055088.1"/>
    <property type="molecule type" value="Genomic_DNA"/>
</dbReference>
<gene>
    <name evidence="1" type="ORF">LTS18_011874</name>
</gene>
<keyword evidence="2" id="KW-1185">Reference proteome</keyword>
<name>A0ACC3CY09_9PEZI</name>
<organism evidence="1 2">
    <name type="scientific">Coniosporium uncinatum</name>
    <dbReference type="NCBI Taxonomy" id="93489"/>
    <lineage>
        <taxon>Eukaryota</taxon>
        <taxon>Fungi</taxon>
        <taxon>Dikarya</taxon>
        <taxon>Ascomycota</taxon>
        <taxon>Pezizomycotina</taxon>
        <taxon>Dothideomycetes</taxon>
        <taxon>Dothideomycetes incertae sedis</taxon>
        <taxon>Coniosporium</taxon>
    </lineage>
</organism>
<comment type="caution">
    <text evidence="1">The sequence shown here is derived from an EMBL/GenBank/DDBJ whole genome shotgun (WGS) entry which is preliminary data.</text>
</comment>
<sequence>VLYFSSHYTVLTPTLRGYPPSDVPRNVTDYTREHMISDLLAILDHEQASSVVLIGHDVGGGVARFFTFAYPNRVEALFMINTPFLPLFLKLIEFDPAQQEMARYTIPYFPISL</sequence>
<protein>
    <submittedName>
        <fullName evidence="1">Uncharacterized protein</fullName>
    </submittedName>
</protein>
<evidence type="ECO:0000313" key="2">
    <source>
        <dbReference type="Proteomes" id="UP001186974"/>
    </source>
</evidence>
<proteinExistence type="predicted"/>
<evidence type="ECO:0000313" key="1">
    <source>
        <dbReference type="EMBL" id="KAK3055088.1"/>
    </source>
</evidence>
<reference evidence="1" key="1">
    <citation type="submission" date="2024-09" db="EMBL/GenBank/DDBJ databases">
        <title>Black Yeasts Isolated from many extreme environments.</title>
        <authorList>
            <person name="Coleine C."/>
            <person name="Stajich J.E."/>
            <person name="Selbmann L."/>
        </authorList>
    </citation>
    <scope>NUCLEOTIDE SEQUENCE</scope>
    <source>
        <strain evidence="1">CCFEE 5737</strain>
    </source>
</reference>
<accession>A0ACC3CY09</accession>
<feature type="non-terminal residue" evidence="1">
    <location>
        <position position="1"/>
    </location>
</feature>